<reference evidence="3 4" key="1">
    <citation type="journal article" date="2011" name="J. Bacteriol.">
        <title>Genome sequence of the mercury-methylating and pleomorphic Desulfovibrio africanus Strain Walvis Bay.</title>
        <authorList>
            <person name="Brown S.D."/>
            <person name="Wall J.D."/>
            <person name="Kucken A.M."/>
            <person name="Gilmour C.C."/>
            <person name="Podar M."/>
            <person name="Brandt C.C."/>
            <person name="Teshima H."/>
            <person name="Detter J.C."/>
            <person name="Han C.S."/>
            <person name="Land M.L."/>
            <person name="Lucas S."/>
            <person name="Han J."/>
            <person name="Pennacchio L."/>
            <person name="Nolan M."/>
            <person name="Pitluck S."/>
            <person name="Woyke T."/>
            <person name="Goodwin L."/>
            <person name="Palumbo A.V."/>
            <person name="Elias D.A."/>
        </authorList>
    </citation>
    <scope>NUCLEOTIDE SEQUENCE [LARGE SCALE GENOMIC DNA]</scope>
    <source>
        <strain evidence="3 4">Walvis Bay</strain>
    </source>
</reference>
<evidence type="ECO:0000256" key="2">
    <source>
        <dbReference type="ARBA" id="ARBA00022801"/>
    </source>
</evidence>
<proteinExistence type="inferred from homology"/>
<evidence type="ECO:0000313" key="4">
    <source>
        <dbReference type="Proteomes" id="UP000007844"/>
    </source>
</evidence>
<keyword evidence="2" id="KW-0378">Hydrolase</keyword>
<organism evidence="3 4">
    <name type="scientific">Desulfocurvibacter africanus subsp. africanus str. Walvis Bay</name>
    <dbReference type="NCBI Taxonomy" id="690850"/>
    <lineage>
        <taxon>Bacteria</taxon>
        <taxon>Pseudomonadati</taxon>
        <taxon>Thermodesulfobacteriota</taxon>
        <taxon>Desulfovibrionia</taxon>
        <taxon>Desulfovibrionales</taxon>
        <taxon>Desulfovibrionaceae</taxon>
        <taxon>Desulfocurvibacter</taxon>
    </lineage>
</organism>
<dbReference type="PIRSF" id="PIRSF003230">
    <property type="entry name" value="YbgC"/>
    <property type="match status" value="1"/>
</dbReference>
<dbReference type="Proteomes" id="UP000007844">
    <property type="component" value="Chromosome"/>
</dbReference>
<dbReference type="InterPro" id="IPR050563">
    <property type="entry name" value="4-hydroxybenzoyl-CoA_TE"/>
</dbReference>
<dbReference type="GO" id="GO:0047617">
    <property type="term" value="F:fatty acyl-CoA hydrolase activity"/>
    <property type="evidence" value="ECO:0007669"/>
    <property type="project" value="TreeGrafter"/>
</dbReference>
<protein>
    <submittedName>
        <fullName evidence="3">4-hydroxybenzoyl-CoA thioesterase</fullName>
    </submittedName>
</protein>
<dbReference type="PANTHER" id="PTHR31793:SF27">
    <property type="entry name" value="NOVEL THIOESTERASE SUPERFAMILY DOMAIN AND SAPOSIN A-TYPE DOMAIN CONTAINING PROTEIN (0610012H03RIK)"/>
    <property type="match status" value="1"/>
</dbReference>
<dbReference type="SUPFAM" id="SSF54637">
    <property type="entry name" value="Thioesterase/thiol ester dehydrase-isomerase"/>
    <property type="match status" value="1"/>
</dbReference>
<dbReference type="Pfam" id="PF13279">
    <property type="entry name" value="4HBT_2"/>
    <property type="match status" value="1"/>
</dbReference>
<dbReference type="KEGG" id="daf:Desaf_2827"/>
<dbReference type="NCBIfam" id="TIGR00051">
    <property type="entry name" value="YbgC/FadM family acyl-CoA thioesterase"/>
    <property type="match status" value="1"/>
</dbReference>
<dbReference type="EMBL" id="CP003221">
    <property type="protein sequence ID" value="EGJ51140.1"/>
    <property type="molecule type" value="Genomic_DNA"/>
</dbReference>
<dbReference type="InterPro" id="IPR006684">
    <property type="entry name" value="YbgC/YbaW"/>
</dbReference>
<evidence type="ECO:0000313" key="3">
    <source>
        <dbReference type="EMBL" id="EGJ51140.1"/>
    </source>
</evidence>
<dbReference type="Gene3D" id="3.10.129.10">
    <property type="entry name" value="Hotdog Thioesterase"/>
    <property type="match status" value="1"/>
</dbReference>
<dbReference type="HOGENOM" id="CLU_101141_3_2_7"/>
<dbReference type="STRING" id="690850.Desaf_2827"/>
<name>F3Z1D7_DESAF</name>
<keyword evidence="4" id="KW-1185">Reference proteome</keyword>
<sequence length="138" mass="16004">MESFPQPETTYRFHVSYGETDAMRVAYYGEFFHWFERARSQFIRERGMSYSEVEARGLMLPVRNATCRYLRPARYDEPVGVRCGIRDWGRASITFVYEVYGPPDSSTLLARGETEHACVTPEGKPVRVPDWLKAMFGT</sequence>
<dbReference type="CDD" id="cd00586">
    <property type="entry name" value="4HBT"/>
    <property type="match status" value="1"/>
</dbReference>
<dbReference type="eggNOG" id="COG0824">
    <property type="taxonomic scope" value="Bacteria"/>
</dbReference>
<dbReference type="AlphaFoldDB" id="F3Z1D7"/>
<dbReference type="InterPro" id="IPR029069">
    <property type="entry name" value="HotDog_dom_sf"/>
</dbReference>
<dbReference type="PANTHER" id="PTHR31793">
    <property type="entry name" value="4-HYDROXYBENZOYL-COA THIOESTERASE FAMILY MEMBER"/>
    <property type="match status" value="1"/>
</dbReference>
<evidence type="ECO:0000256" key="1">
    <source>
        <dbReference type="ARBA" id="ARBA00005953"/>
    </source>
</evidence>
<gene>
    <name evidence="3" type="ORF">Desaf_2827</name>
</gene>
<comment type="similarity">
    <text evidence="1">Belongs to the 4-hydroxybenzoyl-CoA thioesterase family.</text>
</comment>
<dbReference type="RefSeq" id="WP_014260812.1">
    <property type="nucleotide sequence ID" value="NC_016629.1"/>
</dbReference>
<accession>F3Z1D7</accession>